<name>A0ABT8R4W7_9BACT</name>
<dbReference type="NCBIfam" id="TIGR02608">
    <property type="entry name" value="delta_60_rpt"/>
    <property type="match status" value="11"/>
</dbReference>
<evidence type="ECO:0000313" key="4">
    <source>
        <dbReference type="Proteomes" id="UP001168528"/>
    </source>
</evidence>
<dbReference type="InterPro" id="IPR026444">
    <property type="entry name" value="Secre_tail"/>
</dbReference>
<dbReference type="SUPFAM" id="SSF101898">
    <property type="entry name" value="NHL repeat"/>
    <property type="match status" value="1"/>
</dbReference>
<sequence length="831" mass="89903">MKHLYQLLYLIIAILISCESATAQTYIPDPAFQSPTFRNPGGNINTIATQPDGKILIGGSMHYVNGVLHGGIARLHPDGSVDNSFRPPVGQPSEISAIKILSTGKILINGSISLPGEGTKTRLMGLHADGSVDAAFKRIEGQVNLLAVQADDKMLVSMPVTQGDFTSPSKLVRLYPDGSIDATFTADEKITNRIIYTIEVQADGKIIVAGEPALVNGLSSHTLFRLLPDGSLDPAFSFGEVSQKPVLFTVLLQNDGKMLVGGFSDSPIPYKTYIRRLNSDGSIDTSFQPATLPANGMVLSLGKQPDGKLLAGGWFYTPNPNAVPYGSYHFATNLSPAYRLEADGSLDNSFTVDSKVINFAGKALKILPDGRILAGNSTGFVSFTGVNSSLINAILCLNTNGSLNESFLGEVEVDGVIYQTIPQPGGKILAAGLFKRVGNKKREGLVQINIDGSVDDAFVPSSDMPPIGYSIPIVVKQPDGKVLVGGIYNDNGGVYKRLYRLNPEGSMDYTFDAGNNALNRMNVRHMVVMPDNKIVVGGGSLEHSIFKIARLHPDGGEDVAFKKETGFGDGFIYAMVLQADGKILVASGYQGDRWSTRYFDRISSDGSLDKTFKAASLVVDSLVMITSVIVQADKKIVISGTDASYQARIIRLNEDGSIDASYRMSNFERSYYSTMLQPDGKIIVYGYSFATQQSKIIRLATDGFLDNTLEIGNVAGFISTLSLLPDNKIMYSKPGALVRLVQEQTVLGVEEYHQLIKVYPNPSPGIFTVTLPDEFREATLQVVNQQGQKMPVKYVRTQNSIFVEAGKLPAGIYLVHLFNGKTKISRKIIIN</sequence>
<feature type="chain" id="PRO_5046705851" evidence="1">
    <location>
        <begin position="24"/>
        <end position="831"/>
    </location>
</feature>
<evidence type="ECO:0000256" key="1">
    <source>
        <dbReference type="SAM" id="SignalP"/>
    </source>
</evidence>
<protein>
    <submittedName>
        <fullName evidence="3">T9SS type A sorting domain-containing protein</fullName>
    </submittedName>
</protein>
<dbReference type="PANTHER" id="PTHR42754">
    <property type="entry name" value="ENDOGLUCANASE"/>
    <property type="match status" value="1"/>
</dbReference>
<dbReference type="Gene3D" id="2.80.10.50">
    <property type="match status" value="6"/>
</dbReference>
<gene>
    <name evidence="3" type="ORF">Q0590_12715</name>
</gene>
<accession>A0ABT8R4W7</accession>
<dbReference type="Proteomes" id="UP001168528">
    <property type="component" value="Unassembled WGS sequence"/>
</dbReference>
<dbReference type="EMBL" id="JAUKPO010000006">
    <property type="protein sequence ID" value="MDO1447123.1"/>
    <property type="molecule type" value="Genomic_DNA"/>
</dbReference>
<dbReference type="SUPFAM" id="SSF63829">
    <property type="entry name" value="Calcium-dependent phosphotriesterase"/>
    <property type="match status" value="2"/>
</dbReference>
<feature type="domain" description="Secretion system C-terminal sorting" evidence="2">
    <location>
        <begin position="758"/>
        <end position="830"/>
    </location>
</feature>
<dbReference type="PROSITE" id="PS51257">
    <property type="entry name" value="PROKAR_LIPOPROTEIN"/>
    <property type="match status" value="1"/>
</dbReference>
<keyword evidence="1" id="KW-0732">Signal</keyword>
<proteinExistence type="predicted"/>
<feature type="signal peptide" evidence="1">
    <location>
        <begin position="1"/>
        <end position="23"/>
    </location>
</feature>
<dbReference type="NCBIfam" id="TIGR04183">
    <property type="entry name" value="Por_Secre_tail"/>
    <property type="match status" value="1"/>
</dbReference>
<evidence type="ECO:0000313" key="3">
    <source>
        <dbReference type="EMBL" id="MDO1447123.1"/>
    </source>
</evidence>
<dbReference type="Pfam" id="PF17164">
    <property type="entry name" value="DUF5122"/>
    <property type="match status" value="11"/>
</dbReference>
<organism evidence="3 4">
    <name type="scientific">Rhodocytophaga aerolata</name>
    <dbReference type="NCBI Taxonomy" id="455078"/>
    <lineage>
        <taxon>Bacteria</taxon>
        <taxon>Pseudomonadati</taxon>
        <taxon>Bacteroidota</taxon>
        <taxon>Cytophagia</taxon>
        <taxon>Cytophagales</taxon>
        <taxon>Rhodocytophagaceae</taxon>
        <taxon>Rhodocytophaga</taxon>
    </lineage>
</organism>
<reference evidence="3" key="1">
    <citation type="submission" date="2023-07" db="EMBL/GenBank/DDBJ databases">
        <title>The genome sequence of Rhodocytophaga aerolata KACC 12507.</title>
        <authorList>
            <person name="Zhang X."/>
        </authorList>
    </citation>
    <scope>NUCLEOTIDE SEQUENCE</scope>
    <source>
        <strain evidence="3">KACC 12507</strain>
    </source>
</reference>
<dbReference type="PANTHER" id="PTHR42754:SF1">
    <property type="entry name" value="LIPOPROTEIN"/>
    <property type="match status" value="1"/>
</dbReference>
<keyword evidence="4" id="KW-1185">Reference proteome</keyword>
<dbReference type="RefSeq" id="WP_302037926.1">
    <property type="nucleotide sequence ID" value="NZ_JAUKPO010000006.1"/>
</dbReference>
<evidence type="ECO:0000259" key="2">
    <source>
        <dbReference type="Pfam" id="PF18962"/>
    </source>
</evidence>
<comment type="caution">
    <text evidence="3">The sequence shown here is derived from an EMBL/GenBank/DDBJ whole genome shotgun (WGS) entry which is preliminary data.</text>
</comment>
<dbReference type="Pfam" id="PF18962">
    <property type="entry name" value="Por_Secre_tail"/>
    <property type="match status" value="1"/>
</dbReference>
<dbReference type="InterPro" id="IPR013431">
    <property type="entry name" value="Delta_60_rpt"/>
</dbReference>